<keyword evidence="2" id="KW-0732">Signal</keyword>
<dbReference type="Gene3D" id="3.40.30.10">
    <property type="entry name" value="Glutaredoxin"/>
    <property type="match status" value="2"/>
</dbReference>
<feature type="signal peptide" evidence="2">
    <location>
        <begin position="1"/>
        <end position="23"/>
    </location>
</feature>
<organism evidence="4 5">
    <name type="scientific">Glossina morsitans morsitans</name>
    <name type="common">Savannah tsetse fly</name>
    <dbReference type="NCBI Taxonomy" id="37546"/>
    <lineage>
        <taxon>Eukaryota</taxon>
        <taxon>Metazoa</taxon>
        <taxon>Ecdysozoa</taxon>
        <taxon>Arthropoda</taxon>
        <taxon>Hexapoda</taxon>
        <taxon>Insecta</taxon>
        <taxon>Pterygota</taxon>
        <taxon>Neoptera</taxon>
        <taxon>Endopterygota</taxon>
        <taxon>Diptera</taxon>
        <taxon>Brachycera</taxon>
        <taxon>Muscomorpha</taxon>
        <taxon>Hippoboscoidea</taxon>
        <taxon>Glossinidae</taxon>
        <taxon>Glossina</taxon>
    </lineage>
</organism>
<dbReference type="EnsemblMetazoa" id="GMOY011503-RA">
    <property type="protein sequence ID" value="GMOY011503-PA"/>
    <property type="gene ID" value="GMOY011503"/>
</dbReference>
<keyword evidence="1" id="KW-1133">Transmembrane helix</keyword>
<evidence type="ECO:0000256" key="1">
    <source>
        <dbReference type="SAM" id="Phobius"/>
    </source>
</evidence>
<evidence type="ECO:0000256" key="2">
    <source>
        <dbReference type="SAM" id="SignalP"/>
    </source>
</evidence>
<dbReference type="EMBL" id="CCAG010012069">
    <property type="status" value="NOT_ANNOTATED_CDS"/>
    <property type="molecule type" value="Genomic_DNA"/>
</dbReference>
<dbReference type="InterPro" id="IPR013766">
    <property type="entry name" value="Thioredoxin_domain"/>
</dbReference>
<proteinExistence type="predicted"/>
<dbReference type="PANTHER" id="PTHR19991">
    <property type="entry name" value="L 2 01289"/>
    <property type="match status" value="1"/>
</dbReference>
<reference evidence="4" key="1">
    <citation type="submission" date="2020-05" db="UniProtKB">
        <authorList>
            <consortium name="EnsemblMetazoa"/>
        </authorList>
    </citation>
    <scope>IDENTIFICATION</scope>
    <source>
        <strain evidence="4">Yale</strain>
    </source>
</reference>
<dbReference type="PANTHER" id="PTHR19991:SF2">
    <property type="entry name" value="GH08893P"/>
    <property type="match status" value="1"/>
</dbReference>
<evidence type="ECO:0000313" key="5">
    <source>
        <dbReference type="Proteomes" id="UP000092444"/>
    </source>
</evidence>
<keyword evidence="1" id="KW-0472">Membrane</keyword>
<sequence>MIAISKICTNCFLIVIGLLCASALIEQVDDTDLVNLITGKENVIVLFTKDKCVECDELQLVVENIQNELKETIGAIVVKAHNSHMVNIYDPSREPSLIYFRRGTPLLYYGDYKEDEIVQLFAENEEPIVKELSDENFEHLTQAATGATTGDWFVFFYSTDCVFCLRLQAVWEAVGARLKRRLNFARVDRLAAGISTAKRFHIVESPEFIFLRQGHVYRYTAKDYTPAKLIEFAETGYRKQTHPEAVAPEANSIFFRNNFFAGQLQALTNNPQLLMIASVTIGIFAAIVVVVKTLAKKKLAKVKKAAKSK</sequence>
<dbReference type="InterPro" id="IPR036249">
    <property type="entry name" value="Thioredoxin-like_sf"/>
</dbReference>
<dbReference type="Proteomes" id="UP000092444">
    <property type="component" value="Unassembled WGS sequence"/>
</dbReference>
<feature type="domain" description="Thioredoxin" evidence="3">
    <location>
        <begin position="129"/>
        <end position="231"/>
    </location>
</feature>
<dbReference type="STRING" id="37546.A0A1B0GDX9"/>
<keyword evidence="5" id="KW-1185">Reference proteome</keyword>
<dbReference type="Pfam" id="PF00085">
    <property type="entry name" value="Thioredoxin"/>
    <property type="match status" value="1"/>
</dbReference>
<dbReference type="PhylomeDB" id="A0A1B0GDX9"/>
<dbReference type="SUPFAM" id="SSF52833">
    <property type="entry name" value="Thioredoxin-like"/>
    <property type="match status" value="2"/>
</dbReference>
<protein>
    <submittedName>
        <fullName evidence="4">Thioredoxin domain-containing protein</fullName>
    </submittedName>
</protein>
<keyword evidence="1" id="KW-0812">Transmembrane</keyword>
<name>A0A1B0GDX9_GLOMM</name>
<evidence type="ECO:0000259" key="3">
    <source>
        <dbReference type="Pfam" id="PF00085"/>
    </source>
</evidence>
<dbReference type="AlphaFoldDB" id="A0A1B0GDX9"/>
<evidence type="ECO:0000313" key="4">
    <source>
        <dbReference type="EnsemblMetazoa" id="GMOY011503-PA"/>
    </source>
</evidence>
<accession>A0A1B0GDX9</accession>
<feature type="chain" id="PRO_5037800699" evidence="2">
    <location>
        <begin position="24"/>
        <end position="309"/>
    </location>
</feature>
<feature type="transmembrane region" description="Helical" evidence="1">
    <location>
        <begin position="273"/>
        <end position="295"/>
    </location>
</feature>